<dbReference type="Proteomes" id="UP000638188">
    <property type="component" value="Unassembled WGS sequence"/>
</dbReference>
<dbReference type="InterPro" id="IPR013216">
    <property type="entry name" value="Methyltransf_11"/>
</dbReference>
<keyword evidence="2" id="KW-0489">Methyltransferase</keyword>
<dbReference type="Pfam" id="PF08241">
    <property type="entry name" value="Methyltransf_11"/>
    <property type="match status" value="1"/>
</dbReference>
<keyword evidence="3" id="KW-1185">Reference proteome</keyword>
<name>A0ABQ1Q1V7_9GAMM</name>
<sequence length="269" mass="30763">MKNHHLTNHWWTMRTDLEAGSISQADLMRLLREARQWLETPGGQMLLDQQRLVAQECLERCFGQHMVQYGLAPEMMDGQQSTLRNRWHFDLIGEPPSIPLEESQWPFAPQSLDVVLLHHGLDFCLTPSTLLREAGQAVRAGGHILVFGFNPWSSWGWNHFAGRSWLSEAGFVSPARLSDWLEVLGFAVEKRIDGCYLPPLKSQRVLNRLRPIEHWAARHKLPCGGFYCLIARRQMLGAMPRKQTARAFPALSLPPLVAGTRRTQKRNTK</sequence>
<dbReference type="GO" id="GO:0032259">
    <property type="term" value="P:methylation"/>
    <property type="evidence" value="ECO:0007669"/>
    <property type="project" value="UniProtKB-KW"/>
</dbReference>
<accession>A0ABQ1Q1V7</accession>
<evidence type="ECO:0000259" key="1">
    <source>
        <dbReference type="Pfam" id="PF08241"/>
    </source>
</evidence>
<dbReference type="GO" id="GO:0008168">
    <property type="term" value="F:methyltransferase activity"/>
    <property type="evidence" value="ECO:0007669"/>
    <property type="project" value="UniProtKB-KW"/>
</dbReference>
<dbReference type="SUPFAM" id="SSF53335">
    <property type="entry name" value="S-adenosyl-L-methionine-dependent methyltransferases"/>
    <property type="match status" value="1"/>
</dbReference>
<protein>
    <submittedName>
        <fullName evidence="2">SAM-dependent methyltransferase</fullName>
    </submittedName>
</protein>
<organism evidence="2 3">
    <name type="scientific">Halopseudomonas salina</name>
    <dbReference type="NCBI Taxonomy" id="1323744"/>
    <lineage>
        <taxon>Bacteria</taxon>
        <taxon>Pseudomonadati</taxon>
        <taxon>Pseudomonadota</taxon>
        <taxon>Gammaproteobacteria</taxon>
        <taxon>Pseudomonadales</taxon>
        <taxon>Pseudomonadaceae</taxon>
        <taxon>Halopseudomonas</taxon>
    </lineage>
</organism>
<feature type="domain" description="Methyltransferase type 11" evidence="1">
    <location>
        <begin position="101"/>
        <end position="145"/>
    </location>
</feature>
<comment type="caution">
    <text evidence="2">The sequence shown here is derived from an EMBL/GenBank/DDBJ whole genome shotgun (WGS) entry which is preliminary data.</text>
</comment>
<reference evidence="3" key="1">
    <citation type="journal article" date="2019" name="Int. J. Syst. Evol. Microbiol.">
        <title>The Global Catalogue of Microorganisms (GCM) 10K type strain sequencing project: providing services to taxonomists for standard genome sequencing and annotation.</title>
        <authorList>
            <consortium name="The Broad Institute Genomics Platform"/>
            <consortium name="The Broad Institute Genome Sequencing Center for Infectious Disease"/>
            <person name="Wu L."/>
            <person name="Ma J."/>
        </authorList>
    </citation>
    <scope>NUCLEOTIDE SEQUENCE [LARGE SCALE GENOMIC DNA]</scope>
    <source>
        <strain evidence="3">CGMCC 1.12482</strain>
    </source>
</reference>
<dbReference type="Gene3D" id="3.40.50.150">
    <property type="entry name" value="Vaccinia Virus protein VP39"/>
    <property type="match status" value="1"/>
</dbReference>
<evidence type="ECO:0000313" key="3">
    <source>
        <dbReference type="Proteomes" id="UP000638188"/>
    </source>
</evidence>
<evidence type="ECO:0000313" key="2">
    <source>
        <dbReference type="EMBL" id="GGD10187.1"/>
    </source>
</evidence>
<keyword evidence="2" id="KW-0808">Transferase</keyword>
<proteinExistence type="predicted"/>
<gene>
    <name evidence="2" type="ORF">GCM10007418_31540</name>
</gene>
<dbReference type="InterPro" id="IPR029063">
    <property type="entry name" value="SAM-dependent_MTases_sf"/>
</dbReference>
<dbReference type="EMBL" id="BMFF01000008">
    <property type="protein sequence ID" value="GGD10187.1"/>
    <property type="molecule type" value="Genomic_DNA"/>
</dbReference>